<dbReference type="OrthoDB" id="3354680at2759"/>
<dbReference type="AlphaFoldDB" id="A0A3M2RVK9"/>
<evidence type="ECO:0000313" key="2">
    <source>
        <dbReference type="Proteomes" id="UP000277212"/>
    </source>
</evidence>
<protein>
    <submittedName>
        <fullName evidence="1">Uncharacterized protein</fullName>
    </submittedName>
</protein>
<comment type="caution">
    <text evidence="1">The sequence shown here is derived from an EMBL/GenBank/DDBJ whole genome shotgun (WGS) entry which is preliminary data.</text>
</comment>
<proteinExistence type="predicted"/>
<organism evidence="1 2">
    <name type="scientific">Fusarium kuroshium</name>
    <dbReference type="NCBI Taxonomy" id="2010991"/>
    <lineage>
        <taxon>Eukaryota</taxon>
        <taxon>Fungi</taxon>
        <taxon>Dikarya</taxon>
        <taxon>Ascomycota</taxon>
        <taxon>Pezizomycotina</taxon>
        <taxon>Sordariomycetes</taxon>
        <taxon>Hypocreomycetidae</taxon>
        <taxon>Hypocreales</taxon>
        <taxon>Nectriaceae</taxon>
        <taxon>Fusarium</taxon>
        <taxon>Fusarium solani species complex</taxon>
    </lineage>
</organism>
<reference evidence="1 2" key="1">
    <citation type="submission" date="2017-06" db="EMBL/GenBank/DDBJ databases">
        <title>Comparative genomic analysis of Ambrosia Fusariam Clade fungi.</title>
        <authorList>
            <person name="Stajich J.E."/>
            <person name="Carrillo J."/>
            <person name="Kijimoto T."/>
            <person name="Eskalen A."/>
            <person name="O'Donnell K."/>
            <person name="Kasson M."/>
        </authorList>
    </citation>
    <scope>NUCLEOTIDE SEQUENCE [LARGE SCALE GENOMIC DNA]</scope>
    <source>
        <strain evidence="1">UCR3666</strain>
    </source>
</reference>
<accession>A0A3M2RVK9</accession>
<sequence>MASRLLPRAAFIQSVRESSYSLPVRPEFLASTSAKLVNPRGHIINTDTVTQTFSASVVAGLSDERVLSLFSSGFFVGFVFGFERFILRIGGYNLLPSRYTGFEIPPDAITIWNKANVPNTHLLPVGSCFFGSFLLLAKHITTLLSSEEPSYVDYGFGSDEFVFGGCHRFQITRLPVAEKEEAQIQIELQHFRCNPQKNQPSVAEYIERFHYVYAKMLFANGVQALLSR</sequence>
<dbReference type="Proteomes" id="UP000277212">
    <property type="component" value="Unassembled WGS sequence"/>
</dbReference>
<evidence type="ECO:0000313" key="1">
    <source>
        <dbReference type="EMBL" id="RMJ09304.1"/>
    </source>
</evidence>
<keyword evidence="2" id="KW-1185">Reference proteome</keyword>
<name>A0A3M2RVK9_9HYPO</name>
<gene>
    <name evidence="1" type="ORF">CDV36_011083</name>
</gene>
<dbReference type="EMBL" id="NKUJ01000248">
    <property type="protein sequence ID" value="RMJ09304.1"/>
    <property type="molecule type" value="Genomic_DNA"/>
</dbReference>